<dbReference type="STRING" id="1249627.D779_2660"/>
<accession>W9V5B2</accession>
<comment type="caution">
    <text evidence="1">The sequence shown here is derived from an EMBL/GenBank/DDBJ whole genome shotgun (WGS) entry which is preliminary data.</text>
</comment>
<organism evidence="1 2">
    <name type="scientific">Imhoffiella purpurea</name>
    <dbReference type="NCBI Taxonomy" id="1249627"/>
    <lineage>
        <taxon>Bacteria</taxon>
        <taxon>Pseudomonadati</taxon>
        <taxon>Pseudomonadota</taxon>
        <taxon>Gammaproteobacteria</taxon>
        <taxon>Chromatiales</taxon>
        <taxon>Chromatiaceae</taxon>
        <taxon>Imhoffiella</taxon>
    </lineage>
</organism>
<evidence type="ECO:0000313" key="2">
    <source>
        <dbReference type="Proteomes" id="UP000019460"/>
    </source>
</evidence>
<name>W9V5B2_9GAMM</name>
<protein>
    <submittedName>
        <fullName evidence="1">Putative 4-hydroxybenzoyl CoA thioesterase</fullName>
    </submittedName>
</protein>
<keyword evidence="2" id="KW-1185">Reference proteome</keyword>
<dbReference type="Pfam" id="PF13279">
    <property type="entry name" value="4HBT_2"/>
    <property type="match status" value="1"/>
</dbReference>
<dbReference type="EMBL" id="AONC01000040">
    <property type="protein sequence ID" value="EXJ14519.1"/>
    <property type="molecule type" value="Genomic_DNA"/>
</dbReference>
<dbReference type="Proteomes" id="UP000019460">
    <property type="component" value="Unassembled WGS sequence"/>
</dbReference>
<evidence type="ECO:0000313" key="1">
    <source>
        <dbReference type="EMBL" id="EXJ14519.1"/>
    </source>
</evidence>
<dbReference type="AlphaFoldDB" id="W9V5B2"/>
<dbReference type="InterPro" id="IPR029069">
    <property type="entry name" value="HotDog_dom_sf"/>
</dbReference>
<proteinExistence type="predicted"/>
<reference evidence="1 2" key="1">
    <citation type="submission" date="2012-11" db="EMBL/GenBank/DDBJ databases">
        <title>Genome assembly of Thiorhodococcus sp. AK35.</title>
        <authorList>
            <person name="Nupur N."/>
            <person name="Khatri I."/>
            <person name="Subramanian S."/>
            <person name="Pinnaka A."/>
        </authorList>
    </citation>
    <scope>NUCLEOTIDE SEQUENCE [LARGE SCALE GENOMIC DNA]</scope>
    <source>
        <strain evidence="1 2">AK35</strain>
    </source>
</reference>
<dbReference type="eggNOG" id="COG0824">
    <property type="taxonomic scope" value="Bacteria"/>
</dbReference>
<sequence>MVFSVTKNIRFSHCDPAGIGFYPRYVELCNEVVEDWFRDGIGIGFRDLLEEHRLAIPTVRLEVDFLVPSVYGDRLEFTLSVEEIGNSSLQLAISAWNGTEERIRIRLKGVMVSVDDMRPIRIDEAWRRRFSGFMR</sequence>
<dbReference type="OrthoDB" id="21822at2"/>
<dbReference type="RefSeq" id="WP_043754944.1">
    <property type="nucleotide sequence ID" value="NZ_AONC01000040.1"/>
</dbReference>
<dbReference type="Gene3D" id="3.10.129.10">
    <property type="entry name" value="Hotdog Thioesterase"/>
    <property type="match status" value="1"/>
</dbReference>
<gene>
    <name evidence="1" type="ORF">D779_2660</name>
</gene>
<dbReference type="SUPFAM" id="SSF54637">
    <property type="entry name" value="Thioesterase/thiol ester dehydrase-isomerase"/>
    <property type="match status" value="1"/>
</dbReference>
<dbReference type="CDD" id="cd00586">
    <property type="entry name" value="4HBT"/>
    <property type="match status" value="1"/>
</dbReference>